<evidence type="ECO:0000259" key="4">
    <source>
        <dbReference type="SMART" id="SM00555"/>
    </source>
</evidence>
<dbReference type="GO" id="GO:0005078">
    <property type="term" value="F:MAP-kinase scaffold activity"/>
    <property type="evidence" value="ECO:0007669"/>
    <property type="project" value="TreeGrafter"/>
</dbReference>
<dbReference type="PANTHER" id="PTHR21601:SF0">
    <property type="entry name" value="PROTEIN SPA2-RELATED"/>
    <property type="match status" value="1"/>
</dbReference>
<dbReference type="Pfam" id="PF12205">
    <property type="entry name" value="GIT1_C"/>
    <property type="match status" value="1"/>
</dbReference>
<feature type="compositionally biased region" description="Low complexity" evidence="3">
    <location>
        <begin position="814"/>
        <end position="831"/>
    </location>
</feature>
<sequence length="1022" mass="111308">MKRNPSTPRAPSPTPTAFSGISAYKNDSYRPINGGGKSNNSAPAVPSLDPRIIARTHYDELSRYLAAYLAKAPAGSRSTARAKLTRLTKQQFQELSTDVYDELVRRKKNTDEKEGGWCIIAHIQREAVPFLPVRDDFHPKRNQARQKLATLPTSRFEDLSSDVYYELARRYPEFHEETGEIPAPSPNSAYDDVPSPNFPGSSNSPPPQHQAQLSQSPPPRISDDRDRAPADSGYGGSATARRRPSEDMYGRSGDDSNNPHESPFPRRKASEDQYAPRRSEDAYGGMGRTSEDNERRKNSQDTPPPRRSDERDRRPPSNTDNAGNQGLATSGMIIPNKSTIAEEEIEVPYGRQQAGNRDTVASSALGDDTDGSPKMTLGGLSGLTARLRGASMDDEDERGAGGTRSGGDDYYDKMSLGRTSVGSDRSGAGASVAALRLGGNKGEDTEKIRRDYEYKLATMQSRIAGLERDLGGAADEREARSDMHKQERERGESRAKQGEERVRMMEEELSELRRRAEEQSAAMRTLQRELEDLRTQRSREAEHARDDQAELDVLRAKCERLESGGMLGGGDSDDVDQLRNDMEGLLMELSELSRQNDELMNAKDNDMLTIGDLDSQMKEYKRKYEQAKTELRSVKATSQLFLQAPKSEDQLPVSPDGAILDIHITSFLSGIDSLLTAGRSNAPSRVLTPMKALVNAVAAIVEDVKIFERRPTRNVDRETLKSLRERAEATLTNLVAASKTHATSSGMAPVSLLDAAASHVSATVTEIGRTIGIRKSTKAEQEDFASGFNMGGGPSSAASHGYSPVLRAVDEGKQSPSSSSSHQKKISSASARRMDAFTAPQGALRFAAESRGPSGGSSNSSPMLRDDVRHRLASEPSSSDTNSPPPIFDHPPSRGIVSDDSANAEGSEDAWAELKPYLEAQTESIVYAIQTVLSGVRSPTPSPNLNENLTQIITIVSSIVAVCNDNLPPASAAQGNEILRELSEHANKLSEVQAGEVTKESRQVMAKSSFAVANAMKGLMKL</sequence>
<dbReference type="GO" id="GO:1902716">
    <property type="term" value="C:cell cortex of growing cell tip"/>
    <property type="evidence" value="ECO:0007669"/>
    <property type="project" value="TreeGrafter"/>
</dbReference>
<organism evidence="5 6">
    <name type="scientific">Athelia psychrophila</name>
    <dbReference type="NCBI Taxonomy" id="1759441"/>
    <lineage>
        <taxon>Eukaryota</taxon>
        <taxon>Fungi</taxon>
        <taxon>Dikarya</taxon>
        <taxon>Basidiomycota</taxon>
        <taxon>Agaricomycotina</taxon>
        <taxon>Agaricomycetes</taxon>
        <taxon>Agaricomycetidae</taxon>
        <taxon>Atheliales</taxon>
        <taxon>Atheliaceae</taxon>
        <taxon>Athelia</taxon>
    </lineage>
</organism>
<dbReference type="Pfam" id="PF08518">
    <property type="entry name" value="GIT_SHD"/>
    <property type="match status" value="2"/>
</dbReference>
<dbReference type="OrthoDB" id="5588096at2759"/>
<dbReference type="SMART" id="SM00555">
    <property type="entry name" value="GIT"/>
    <property type="match status" value="2"/>
</dbReference>
<feature type="region of interest" description="Disordered" evidence="3">
    <location>
        <begin position="1"/>
        <end position="23"/>
    </location>
</feature>
<dbReference type="InterPro" id="IPR013724">
    <property type="entry name" value="GIT_SHD"/>
</dbReference>
<name>A0A166A4L5_9AGAM</name>
<dbReference type="Gene3D" id="1.10.287.1490">
    <property type="match status" value="1"/>
</dbReference>
<feature type="region of interest" description="Disordered" evidence="3">
    <location>
        <begin position="467"/>
        <end position="502"/>
    </location>
</feature>
<evidence type="ECO:0000313" key="5">
    <source>
        <dbReference type="EMBL" id="KZP11245.1"/>
    </source>
</evidence>
<accession>A0A166A4L5</accession>
<gene>
    <name evidence="5" type="ORF">FIBSPDRAFT_899136</name>
</gene>
<keyword evidence="2" id="KW-0175">Coiled coil</keyword>
<evidence type="ECO:0000256" key="1">
    <source>
        <dbReference type="ARBA" id="ARBA00022737"/>
    </source>
</evidence>
<evidence type="ECO:0000256" key="2">
    <source>
        <dbReference type="SAM" id="Coils"/>
    </source>
</evidence>
<protein>
    <recommendedName>
        <fullName evidence="4">GIT Spa2 homology (SHD) domain-containing protein</fullName>
    </recommendedName>
</protein>
<feature type="compositionally biased region" description="Basic and acidic residues" evidence="3">
    <location>
        <begin position="289"/>
        <end position="315"/>
    </location>
</feature>
<dbReference type="STRING" id="436010.A0A166A4L5"/>
<feature type="domain" description="GIT Spa2 homology (SHD)" evidence="4">
    <location>
        <begin position="144"/>
        <end position="174"/>
    </location>
</feature>
<keyword evidence="6" id="KW-1185">Reference proteome</keyword>
<feature type="compositionally biased region" description="Basic and acidic residues" evidence="3">
    <location>
        <begin position="268"/>
        <end position="281"/>
    </location>
</feature>
<dbReference type="AlphaFoldDB" id="A0A166A4L5"/>
<feature type="compositionally biased region" description="Low complexity" evidence="3">
    <location>
        <begin position="194"/>
        <end position="203"/>
    </location>
</feature>
<feature type="compositionally biased region" description="Polar residues" evidence="3">
    <location>
        <begin position="353"/>
        <end position="362"/>
    </location>
</feature>
<feature type="coiled-coil region" evidence="2">
    <location>
        <begin position="575"/>
        <end position="637"/>
    </location>
</feature>
<feature type="compositionally biased region" description="Basic and acidic residues" evidence="3">
    <location>
        <begin position="243"/>
        <end position="258"/>
    </location>
</feature>
<feature type="compositionally biased region" description="Polar residues" evidence="3">
    <location>
        <begin position="318"/>
        <end position="328"/>
    </location>
</feature>
<feature type="domain" description="GIT Spa2 homology (SHD)" evidence="4">
    <location>
        <begin position="80"/>
        <end position="110"/>
    </location>
</feature>
<keyword evidence="1" id="KW-0677">Repeat</keyword>
<feature type="region of interest" description="Disordered" evidence="3">
    <location>
        <begin position="810"/>
        <end position="831"/>
    </location>
</feature>
<evidence type="ECO:0000313" key="6">
    <source>
        <dbReference type="Proteomes" id="UP000076532"/>
    </source>
</evidence>
<dbReference type="EMBL" id="KV417666">
    <property type="protein sequence ID" value="KZP11245.1"/>
    <property type="molecule type" value="Genomic_DNA"/>
</dbReference>
<evidence type="ECO:0000256" key="3">
    <source>
        <dbReference type="SAM" id="MobiDB-lite"/>
    </source>
</evidence>
<dbReference type="InterPro" id="IPR022018">
    <property type="entry name" value="GIT1_C"/>
</dbReference>
<reference evidence="5 6" key="1">
    <citation type="journal article" date="2016" name="Mol. Biol. Evol.">
        <title>Comparative Genomics of Early-Diverging Mushroom-Forming Fungi Provides Insights into the Origins of Lignocellulose Decay Capabilities.</title>
        <authorList>
            <person name="Nagy L.G."/>
            <person name="Riley R."/>
            <person name="Tritt A."/>
            <person name="Adam C."/>
            <person name="Daum C."/>
            <person name="Floudas D."/>
            <person name="Sun H."/>
            <person name="Yadav J.S."/>
            <person name="Pangilinan J."/>
            <person name="Larsson K.H."/>
            <person name="Matsuura K."/>
            <person name="Barry K."/>
            <person name="Labutti K."/>
            <person name="Kuo R."/>
            <person name="Ohm R.A."/>
            <person name="Bhattacharya S.S."/>
            <person name="Shirouzu T."/>
            <person name="Yoshinaga Y."/>
            <person name="Martin F.M."/>
            <person name="Grigoriev I.V."/>
            <person name="Hibbett D.S."/>
        </authorList>
    </citation>
    <scope>NUCLEOTIDE SEQUENCE [LARGE SCALE GENOMIC DNA]</scope>
    <source>
        <strain evidence="5 6">CBS 109695</strain>
    </source>
</reference>
<dbReference type="Proteomes" id="UP000076532">
    <property type="component" value="Unassembled WGS sequence"/>
</dbReference>
<dbReference type="InterPro" id="IPR056439">
    <property type="entry name" value="VBS_C3G9"/>
</dbReference>
<proteinExistence type="predicted"/>
<dbReference type="GO" id="GO:0005826">
    <property type="term" value="C:actomyosin contractile ring"/>
    <property type="evidence" value="ECO:0007669"/>
    <property type="project" value="TreeGrafter"/>
</dbReference>
<feature type="region of interest" description="Disordered" evidence="3">
    <location>
        <begin position="871"/>
        <end position="908"/>
    </location>
</feature>
<dbReference type="InterPro" id="IPR039892">
    <property type="entry name" value="Spa2/Sph1"/>
</dbReference>
<feature type="region of interest" description="Disordered" evidence="3">
    <location>
        <begin position="175"/>
        <end position="430"/>
    </location>
</feature>
<dbReference type="PANTHER" id="PTHR21601">
    <property type="entry name" value="SPA2 PROTEIN"/>
    <property type="match status" value="1"/>
</dbReference>
<dbReference type="Pfam" id="PF23742">
    <property type="entry name" value="VBS_C3G9"/>
    <property type="match status" value="1"/>
</dbReference>